<protein>
    <recommendedName>
        <fullName evidence="3">Xanthine dehydrogenase family protein molybdopterin-binding subunit</fullName>
    </recommendedName>
</protein>
<organism evidence="1 2">
    <name type="scientific">Candidatus Desulfacyla euxinica</name>
    <dbReference type="NCBI Taxonomy" id="2841693"/>
    <lineage>
        <taxon>Bacteria</taxon>
        <taxon>Deltaproteobacteria</taxon>
        <taxon>Candidatus Desulfacyla</taxon>
    </lineage>
</organism>
<reference evidence="1 2" key="1">
    <citation type="submission" date="2020-08" db="EMBL/GenBank/DDBJ databases">
        <title>Bridging the membrane lipid divide: bacteria of the FCB group superphylum have the potential to synthesize archaeal ether lipids.</title>
        <authorList>
            <person name="Villanueva L."/>
            <person name="Von Meijenfeldt F.A.B."/>
            <person name="Westbye A.B."/>
            <person name="Yadav S."/>
            <person name="Hopmans E.C."/>
            <person name="Dutilh B.E."/>
            <person name="Sinninghe Damste J.S."/>
        </authorList>
    </citation>
    <scope>NUCLEOTIDE SEQUENCE [LARGE SCALE GENOMIC DNA]</scope>
    <source>
        <strain evidence="1">NIOZ-UU27</strain>
    </source>
</reference>
<comment type="caution">
    <text evidence="1">The sequence shown here is derived from an EMBL/GenBank/DDBJ whole genome shotgun (WGS) entry which is preliminary data.</text>
</comment>
<dbReference type="Gene3D" id="3.30.365.10">
    <property type="entry name" value="Aldehyde oxidase/xanthine dehydrogenase, molybdopterin binding domain"/>
    <property type="match status" value="1"/>
</dbReference>
<evidence type="ECO:0008006" key="3">
    <source>
        <dbReference type="Google" id="ProtNLM"/>
    </source>
</evidence>
<accession>A0A8J6T7J6</accession>
<gene>
    <name evidence="1" type="ORF">H8E19_03535</name>
</gene>
<evidence type="ECO:0000313" key="1">
    <source>
        <dbReference type="EMBL" id="MBC8176453.1"/>
    </source>
</evidence>
<dbReference type="SUPFAM" id="SSF56003">
    <property type="entry name" value="Molybdenum cofactor-binding domain"/>
    <property type="match status" value="1"/>
</dbReference>
<dbReference type="EMBL" id="JACNJD010000136">
    <property type="protein sequence ID" value="MBC8176453.1"/>
    <property type="molecule type" value="Genomic_DNA"/>
</dbReference>
<dbReference type="GO" id="GO:0016491">
    <property type="term" value="F:oxidoreductase activity"/>
    <property type="evidence" value="ECO:0007669"/>
    <property type="project" value="InterPro"/>
</dbReference>
<dbReference type="InterPro" id="IPR037165">
    <property type="entry name" value="AldOxase/xan_DH_Mopterin-bd_sf"/>
</dbReference>
<evidence type="ECO:0000313" key="2">
    <source>
        <dbReference type="Proteomes" id="UP000650524"/>
    </source>
</evidence>
<dbReference type="AlphaFoldDB" id="A0A8J6T7J6"/>
<proteinExistence type="predicted"/>
<dbReference type="Proteomes" id="UP000650524">
    <property type="component" value="Unassembled WGS sequence"/>
</dbReference>
<sequence length="52" mass="5572">MGQPYRTKEVGEGYVSAILGAIANAIYDAVGVRLFSTPFTAEKILRGLGKIK</sequence>
<name>A0A8J6T7J6_9DELT</name>